<dbReference type="PANTHER" id="PTHR12994">
    <property type="entry name" value="SECERNIN"/>
    <property type="match status" value="1"/>
</dbReference>
<name>A0A142EN38_9BACT</name>
<dbReference type="KEGG" id="alm:AO498_08945"/>
<proteinExistence type="predicted"/>
<dbReference type="AlphaFoldDB" id="A0A142EN38"/>
<dbReference type="GO" id="GO:0006508">
    <property type="term" value="P:proteolysis"/>
    <property type="evidence" value="ECO:0007669"/>
    <property type="project" value="InterPro"/>
</dbReference>
<dbReference type="PANTHER" id="PTHR12994:SF17">
    <property type="entry name" value="LD30995P"/>
    <property type="match status" value="1"/>
</dbReference>
<protein>
    <submittedName>
        <fullName evidence="1">Uncharacterized protein</fullName>
    </submittedName>
</protein>
<dbReference type="EMBL" id="CP012836">
    <property type="protein sequence ID" value="AMQ56543.1"/>
    <property type="molecule type" value="Genomic_DNA"/>
</dbReference>
<dbReference type="RefSeq" id="WP_067546264.1">
    <property type="nucleotide sequence ID" value="NZ_CP012836.1"/>
</dbReference>
<dbReference type="GO" id="GO:0070004">
    <property type="term" value="F:cysteine-type exopeptidase activity"/>
    <property type="evidence" value="ECO:0007669"/>
    <property type="project" value="InterPro"/>
</dbReference>
<evidence type="ECO:0000313" key="2">
    <source>
        <dbReference type="Proteomes" id="UP000073816"/>
    </source>
</evidence>
<gene>
    <name evidence="1" type="ORF">AO498_08945</name>
</gene>
<dbReference type="InterPro" id="IPR005322">
    <property type="entry name" value="Peptidase_C69"/>
</dbReference>
<keyword evidence="2" id="KW-1185">Reference proteome</keyword>
<dbReference type="GO" id="GO:0016805">
    <property type="term" value="F:dipeptidase activity"/>
    <property type="evidence" value="ECO:0007669"/>
    <property type="project" value="InterPro"/>
</dbReference>
<dbReference type="PATRIC" id="fig|1727163.4.peg.1868"/>
<accession>A0A142EN38</accession>
<reference evidence="1 2" key="2">
    <citation type="journal article" date="2016" name="Genome Announc.">
        <title>Complete Genome Sequence of Algoriphagus sp. Strain M8-2, Isolated from a Brackish Lake.</title>
        <authorList>
            <person name="Muraguchi Y."/>
            <person name="Kushimoto K."/>
            <person name="Ohtsubo Y."/>
            <person name="Suzuki T."/>
            <person name="Dohra H."/>
            <person name="Kimbara K."/>
            <person name="Shintani M."/>
        </authorList>
    </citation>
    <scope>NUCLEOTIDE SEQUENCE [LARGE SCALE GENOMIC DNA]</scope>
    <source>
        <strain evidence="1 2">M8-2</strain>
    </source>
</reference>
<dbReference type="Proteomes" id="UP000073816">
    <property type="component" value="Chromosome"/>
</dbReference>
<dbReference type="Gene3D" id="3.60.60.10">
    <property type="entry name" value="Penicillin V Acylase, Chain A"/>
    <property type="match status" value="1"/>
</dbReference>
<organism evidence="1 2">
    <name type="scientific">Algoriphagus sanaruensis</name>
    <dbReference type="NCBI Taxonomy" id="1727163"/>
    <lineage>
        <taxon>Bacteria</taxon>
        <taxon>Pseudomonadati</taxon>
        <taxon>Bacteroidota</taxon>
        <taxon>Cytophagia</taxon>
        <taxon>Cytophagales</taxon>
        <taxon>Cyclobacteriaceae</taxon>
        <taxon>Algoriphagus</taxon>
    </lineage>
</organism>
<dbReference type="OrthoDB" id="1109933at2"/>
<sequence>MCDTLVCLPSFSKSGNLIFGKNSDREPMEAQAITHVPRKQPESKELTCTFITIPQVRETFEVILSRPFQMWGAEMGANEFGVVIGNEAVFTNVKFDKSDLGLTGMDLLRLGLERSKTALEAVQVIIQLLEEFGQNACGGYQNKNFYYHNSFLIADPNHAFILDTAGKSWAYRSVEKFGTISNALSIESNYEAASFVIEPRTIQGIFAGQQPNFRKHFSDFVFTTAGRANQRKTCTLTFLEKAQNPSISAFFQGLRQHNREDFSPQKATTGSICMHATGFTNPSDTTGSMVAEIRKGEASTIWLTGSSHPCMSIYIPFFLGAFPTEVVSLLNPSAQEDESFWWKAKKVHALIEKNYTKNQPIWRKTLDQLQENWLEEEIRLIQSEASLDELKSFTSKCLKTYREILNQVIQTEKLG</sequence>
<reference evidence="2" key="1">
    <citation type="submission" date="2015-09" db="EMBL/GenBank/DDBJ databases">
        <title>Complete sequence of Algoriphagus sp. M8-2.</title>
        <authorList>
            <person name="Shintani M."/>
        </authorList>
    </citation>
    <scope>NUCLEOTIDE SEQUENCE [LARGE SCALE GENOMIC DNA]</scope>
    <source>
        <strain evidence="2">M8-2</strain>
    </source>
</reference>
<evidence type="ECO:0000313" key="1">
    <source>
        <dbReference type="EMBL" id="AMQ56543.1"/>
    </source>
</evidence>
<dbReference type="STRING" id="1727163.AO498_08945"/>